<proteinExistence type="predicted"/>
<gene>
    <name evidence="2" type="ORF">PGLA2088_LOCUS788</name>
</gene>
<comment type="caution">
    <text evidence="2">The sequence shown here is derived from an EMBL/GenBank/DDBJ whole genome shotgun (WGS) entry which is preliminary data.</text>
</comment>
<name>A0A813GWP5_POLGL</name>
<feature type="compositionally biased region" description="Acidic residues" evidence="1">
    <location>
        <begin position="121"/>
        <end position="131"/>
    </location>
</feature>
<protein>
    <submittedName>
        <fullName evidence="2">Uncharacterized protein</fullName>
    </submittedName>
</protein>
<evidence type="ECO:0000313" key="2">
    <source>
        <dbReference type="EMBL" id="CAE8629110.1"/>
    </source>
</evidence>
<dbReference type="EMBL" id="CAJNNW010000563">
    <property type="protein sequence ID" value="CAE8629110.1"/>
    <property type="molecule type" value="Genomic_DNA"/>
</dbReference>
<feature type="non-terminal residue" evidence="2">
    <location>
        <position position="167"/>
    </location>
</feature>
<feature type="compositionally biased region" description="Basic and acidic residues" evidence="1">
    <location>
        <begin position="132"/>
        <end position="142"/>
    </location>
</feature>
<evidence type="ECO:0000313" key="3">
    <source>
        <dbReference type="Proteomes" id="UP000626109"/>
    </source>
</evidence>
<dbReference type="AlphaFoldDB" id="A0A813GWP5"/>
<dbReference type="Proteomes" id="UP000626109">
    <property type="component" value="Unassembled WGS sequence"/>
</dbReference>
<reference evidence="2" key="1">
    <citation type="submission" date="2021-02" db="EMBL/GenBank/DDBJ databases">
        <authorList>
            <person name="Dougan E. K."/>
            <person name="Rhodes N."/>
            <person name="Thang M."/>
            <person name="Chan C."/>
        </authorList>
    </citation>
    <scope>NUCLEOTIDE SEQUENCE</scope>
</reference>
<feature type="region of interest" description="Disordered" evidence="1">
    <location>
        <begin position="83"/>
        <end position="153"/>
    </location>
</feature>
<accession>A0A813GWP5</accession>
<evidence type="ECO:0000256" key="1">
    <source>
        <dbReference type="SAM" id="MobiDB-lite"/>
    </source>
</evidence>
<feature type="compositionally biased region" description="Acidic residues" evidence="1">
    <location>
        <begin position="144"/>
        <end position="153"/>
    </location>
</feature>
<organism evidence="2 3">
    <name type="scientific">Polarella glacialis</name>
    <name type="common">Dinoflagellate</name>
    <dbReference type="NCBI Taxonomy" id="89957"/>
    <lineage>
        <taxon>Eukaryota</taxon>
        <taxon>Sar</taxon>
        <taxon>Alveolata</taxon>
        <taxon>Dinophyceae</taxon>
        <taxon>Suessiales</taxon>
        <taxon>Suessiaceae</taxon>
        <taxon>Polarella</taxon>
    </lineage>
</organism>
<sequence length="167" mass="18238">VRKELASRFNIAGSLLGLAGPREPIPRMRAAKAAARHLLHAQRFEIRVIDAEDADDGIAEAAMHSLRKAYKSRARVLREVLNGHADDLSEDTQSAKPSTSMSSSSSDDSDRYFGSEGRLSDDEDVQGFEDVSECHTIGKVEQDNFGDDADEADKELLFVDADAQSEA</sequence>